<dbReference type="InterPro" id="IPR000382">
    <property type="entry name" value="Peptidase_S39B_luteovirus"/>
</dbReference>
<dbReference type="RefSeq" id="YP_010800295.1">
    <property type="nucleotide sequence ID" value="NC_076825.1"/>
</dbReference>
<feature type="compositionally biased region" description="Low complexity" evidence="10">
    <location>
        <begin position="551"/>
        <end position="564"/>
    </location>
</feature>
<dbReference type="GO" id="GO:0004252">
    <property type="term" value="F:serine-type endopeptidase activity"/>
    <property type="evidence" value="ECO:0007669"/>
    <property type="project" value="InterPro"/>
</dbReference>
<dbReference type="GO" id="GO:0016020">
    <property type="term" value="C:membrane"/>
    <property type="evidence" value="ECO:0007669"/>
    <property type="project" value="UniProtKB-SubCell"/>
</dbReference>
<comment type="subcellular location">
    <subcellularLocation>
        <location evidence="1">Membrane</location>
        <topology evidence="1">Multi-pass membrane protein</topology>
    </subcellularLocation>
</comment>
<feature type="region of interest" description="Disordered" evidence="10">
    <location>
        <begin position="467"/>
        <end position="502"/>
    </location>
</feature>
<feature type="compositionally biased region" description="Polar residues" evidence="10">
    <location>
        <begin position="573"/>
        <end position="584"/>
    </location>
</feature>
<keyword evidence="7" id="KW-0720">Serine protease</keyword>
<dbReference type="InterPro" id="IPR043504">
    <property type="entry name" value="Peptidase_S1_PA_chymotrypsin"/>
</dbReference>
<dbReference type="PROSITE" id="PS51868">
    <property type="entry name" value="PEPTIDASE_S39"/>
    <property type="match status" value="1"/>
</dbReference>
<accession>A0AAE6R3Y6</accession>
<gene>
    <name evidence="13" type="primary">P1</name>
</gene>
<evidence type="ECO:0000256" key="6">
    <source>
        <dbReference type="ARBA" id="ARBA00022801"/>
    </source>
</evidence>
<evidence type="ECO:0000256" key="8">
    <source>
        <dbReference type="ARBA" id="ARBA00022989"/>
    </source>
</evidence>
<keyword evidence="4" id="KW-0732">Signal</keyword>
<evidence type="ECO:0000256" key="4">
    <source>
        <dbReference type="ARBA" id="ARBA00022729"/>
    </source>
</evidence>
<dbReference type="InterPro" id="IPR009003">
    <property type="entry name" value="Peptidase_S1_PA"/>
</dbReference>
<feature type="transmembrane region" description="Helical" evidence="11">
    <location>
        <begin position="119"/>
        <end position="143"/>
    </location>
</feature>
<dbReference type="KEGG" id="vg:80538857"/>
<evidence type="ECO:0000256" key="3">
    <source>
        <dbReference type="ARBA" id="ARBA00022692"/>
    </source>
</evidence>
<dbReference type="Proteomes" id="UP000831309">
    <property type="component" value="Segment"/>
</dbReference>
<keyword evidence="14" id="KW-1185">Reference proteome</keyword>
<keyword evidence="6" id="KW-0378">Hydrolase</keyword>
<evidence type="ECO:0000259" key="12">
    <source>
        <dbReference type="PROSITE" id="PS51868"/>
    </source>
</evidence>
<name>A0AAE6R3Y6_9VIRU</name>
<keyword evidence="8 11" id="KW-1133">Transmembrane helix</keyword>
<dbReference type="PRINTS" id="PR00913">
    <property type="entry name" value="LVIRUSORF2"/>
</dbReference>
<feature type="compositionally biased region" description="Basic residues" evidence="10">
    <location>
        <begin position="534"/>
        <end position="550"/>
    </location>
</feature>
<evidence type="ECO:0000256" key="2">
    <source>
        <dbReference type="ARBA" id="ARBA00022670"/>
    </source>
</evidence>
<evidence type="ECO:0000313" key="13">
    <source>
        <dbReference type="EMBL" id="QGY99243.1"/>
    </source>
</evidence>
<keyword evidence="3 11" id="KW-0812">Transmembrane</keyword>
<dbReference type="GO" id="GO:0075523">
    <property type="term" value="P:viral translational frameshifting"/>
    <property type="evidence" value="ECO:0007669"/>
    <property type="project" value="UniProtKB-KW"/>
</dbReference>
<evidence type="ECO:0000256" key="9">
    <source>
        <dbReference type="ARBA" id="ARBA00023136"/>
    </source>
</evidence>
<dbReference type="Pfam" id="PF02122">
    <property type="entry name" value="Peptidase_S39"/>
    <property type="match status" value="1"/>
</dbReference>
<evidence type="ECO:0000256" key="5">
    <source>
        <dbReference type="ARBA" id="ARBA00022758"/>
    </source>
</evidence>
<evidence type="ECO:0000256" key="7">
    <source>
        <dbReference type="ARBA" id="ARBA00022825"/>
    </source>
</evidence>
<dbReference type="GO" id="GO:0006508">
    <property type="term" value="P:proteolysis"/>
    <property type="evidence" value="ECO:0007669"/>
    <property type="project" value="UniProtKB-KW"/>
</dbReference>
<feature type="transmembrane region" description="Helical" evidence="11">
    <location>
        <begin position="148"/>
        <end position="167"/>
    </location>
</feature>
<keyword evidence="9 11" id="KW-0472">Membrane</keyword>
<dbReference type="GeneID" id="80538857"/>
<feature type="domain" description="Peptidase S39" evidence="12">
    <location>
        <begin position="208"/>
        <end position="411"/>
    </location>
</feature>
<dbReference type="Gene3D" id="2.40.10.10">
    <property type="entry name" value="Trypsin-like serine proteases"/>
    <property type="match status" value="2"/>
</dbReference>
<feature type="transmembrane region" description="Helical" evidence="11">
    <location>
        <begin position="173"/>
        <end position="193"/>
    </location>
</feature>
<dbReference type="SUPFAM" id="SSF50494">
    <property type="entry name" value="Trypsin-like serine proteases"/>
    <property type="match status" value="1"/>
</dbReference>
<dbReference type="InterPro" id="IPR018019">
    <property type="entry name" value="Luteovirus_Orf2"/>
</dbReference>
<dbReference type="GO" id="GO:0070008">
    <property type="term" value="F:serine-type exopeptidase activity"/>
    <property type="evidence" value="ECO:0007669"/>
    <property type="project" value="InterPro"/>
</dbReference>
<keyword evidence="2" id="KW-0645">Protease</keyword>
<evidence type="ECO:0000256" key="10">
    <source>
        <dbReference type="SAM" id="MobiDB-lite"/>
    </source>
</evidence>
<proteinExistence type="predicted"/>
<organism evidence="13 14">
    <name type="scientific">Groundnut rosette assistor virus</name>
    <dbReference type="NCBI Taxonomy" id="33761"/>
    <lineage>
        <taxon>Viruses</taxon>
        <taxon>Riboviria</taxon>
        <taxon>Orthornavirae</taxon>
        <taxon>Pisuviricota</taxon>
        <taxon>Pisoniviricetes</taxon>
        <taxon>Sobelivirales</taxon>
        <taxon>Solemoviridae</taxon>
        <taxon>Polerovirus</taxon>
        <taxon>Polerovirus GRAV</taxon>
    </lineage>
</organism>
<feature type="region of interest" description="Disordered" evidence="10">
    <location>
        <begin position="534"/>
        <end position="628"/>
    </location>
</feature>
<keyword evidence="5" id="KW-0688">Ribosomal frameshifting</keyword>
<evidence type="ECO:0000313" key="14">
    <source>
        <dbReference type="Proteomes" id="UP000831309"/>
    </source>
</evidence>
<dbReference type="EMBL" id="MN600000">
    <property type="protein sequence ID" value="QGY99243.1"/>
    <property type="molecule type" value="Genomic_RNA"/>
</dbReference>
<reference evidence="13" key="1">
    <citation type="journal article" date="2019" name="Virus Res.">
        <title>RNA sequence analysis of diseased groundnut (Arachis hypogaea) reveals the full genome of groundnut rosette assistor virus (GRAV).</title>
        <authorList>
            <person name="Jones S."/>
            <person name="Cowan G."/>
            <person name="MacFarlane S."/>
            <person name="Mukoye B."/>
            <person name="Mangeni B.C."/>
            <person name="Were H."/>
            <person name="Torrance L."/>
        </authorList>
    </citation>
    <scope>NUCLEOTIDE SEQUENCE</scope>
    <source>
        <strain evidence="13">SC7.1</strain>
    </source>
</reference>
<protein>
    <submittedName>
        <fullName evidence="13">Replication protein</fullName>
    </submittedName>
</protein>
<evidence type="ECO:0000256" key="11">
    <source>
        <dbReference type="SAM" id="Phobius"/>
    </source>
</evidence>
<evidence type="ECO:0000256" key="1">
    <source>
        <dbReference type="ARBA" id="ARBA00004141"/>
    </source>
</evidence>
<sequence>MNYFLSCVLFFSFFLLFQTSSNGAPISRGGTLIPTIYLDGLLGFNTSLLWEGKAAPGACTCPKTQLLTEHTYTELLRATWLKGSYDSLSLMQSLGDGLLAGSTCLLDESRKWASLTLEWFIWAVLALYFSIIWRTICIVLGLIFNHSLLIFATGLAVTSSVLVGWVLRKIFAILQMSILSALIPLTRGIWNLIRMRKRTTKEIGERAVDGFLTFKVRQDPPKKSVLQIQYSSGSHAGYATCIRLLNGRNALITAAHVVDPKQGPVNVVSPRTGNKIPWSEFQKRCVLCSTKNDQVICEGPPEWESLLGCKGVHFVPATNVSKSKCSLFALGDDGWYLRNAELAGAEFLPSGKPTGYMTLLCNTEAGDSGAPLFSGKSLVGVHIGYHLDLNSNRACPILPMRGVTLPDYVCETTAPTGRIFDQELIDMVSAAVKDIRKAEESLKAKAGRLWADEVEFEDEYFEAKPRFSNRKRSGNGKRGTDRGTTGEGANPASPIPTGDTTGKSALDQVVKALVDKISVKGIEEAVINGLKAKALKRGPQRKRSNNRGKNKPTTSSNTSSPSTTGKYVPPQMRAQQSPALQKSGSSPSTTTPPRRENQNGVGKSFGNIPRWVRKPAASGGRSSVQMPN</sequence>